<reference evidence="1" key="1">
    <citation type="submission" date="2019-12" db="EMBL/GenBank/DDBJ databases">
        <title>Genome sequencing and annotation of Brassica cretica.</title>
        <authorList>
            <person name="Studholme D.J."/>
            <person name="Sarris P."/>
        </authorList>
    </citation>
    <scope>NUCLEOTIDE SEQUENCE</scope>
    <source>
        <strain evidence="1">PFS-109/04</strain>
        <tissue evidence="1">Leaf</tissue>
    </source>
</reference>
<organism evidence="1 2">
    <name type="scientific">Brassica cretica</name>
    <name type="common">Mustard</name>
    <dbReference type="NCBI Taxonomy" id="69181"/>
    <lineage>
        <taxon>Eukaryota</taxon>
        <taxon>Viridiplantae</taxon>
        <taxon>Streptophyta</taxon>
        <taxon>Embryophyta</taxon>
        <taxon>Tracheophyta</taxon>
        <taxon>Spermatophyta</taxon>
        <taxon>Magnoliopsida</taxon>
        <taxon>eudicotyledons</taxon>
        <taxon>Gunneridae</taxon>
        <taxon>Pentapetalae</taxon>
        <taxon>rosids</taxon>
        <taxon>malvids</taxon>
        <taxon>Brassicales</taxon>
        <taxon>Brassicaceae</taxon>
        <taxon>Brassiceae</taxon>
        <taxon>Brassica</taxon>
    </lineage>
</organism>
<name>A0A8S9P313_BRACR</name>
<comment type="caution">
    <text evidence="1">The sequence shown here is derived from an EMBL/GenBank/DDBJ whole genome shotgun (WGS) entry which is preliminary data.</text>
</comment>
<protein>
    <submittedName>
        <fullName evidence="1">Uncharacterized protein</fullName>
    </submittedName>
</protein>
<gene>
    <name evidence="1" type="ORF">F2Q69_00002710</name>
</gene>
<evidence type="ECO:0000313" key="1">
    <source>
        <dbReference type="EMBL" id="KAF3507627.1"/>
    </source>
</evidence>
<dbReference type="Proteomes" id="UP000712600">
    <property type="component" value="Unassembled WGS sequence"/>
</dbReference>
<dbReference type="EMBL" id="QGKX02001521">
    <property type="protein sequence ID" value="KAF3507627.1"/>
    <property type="molecule type" value="Genomic_DNA"/>
</dbReference>
<proteinExistence type="predicted"/>
<accession>A0A8S9P313</accession>
<evidence type="ECO:0000313" key="2">
    <source>
        <dbReference type="Proteomes" id="UP000712600"/>
    </source>
</evidence>
<sequence>MLLLSSAFHTFPWSSFEKFGKSHHSAPRHRSDHLFDLLSIESLTLHHHRFHAFDLDMTHSFLLRSYPLSSLRSFKPPVSDPSPTPPLSRRYFPPLITNLLPPKNPFISTVSTFSLVCSMPSRGYGVVQHLIKFLYTSAYGYGVC</sequence>
<dbReference type="AlphaFoldDB" id="A0A8S9P313"/>